<accession>G7KBL1</accession>
<protein>
    <submittedName>
        <fullName evidence="2">Transmembrane protein, putative</fullName>
    </submittedName>
</protein>
<gene>
    <name evidence="2" type="ordered locus">MTR_5g066170</name>
</gene>
<dbReference type="Proteomes" id="UP000002051">
    <property type="component" value="Chromosome 5"/>
</dbReference>
<feature type="transmembrane region" description="Helical" evidence="1">
    <location>
        <begin position="20"/>
        <end position="38"/>
    </location>
</feature>
<reference evidence="3" key="3">
    <citation type="submission" date="2015-04" db="UniProtKB">
        <authorList>
            <consortium name="EnsemblPlants"/>
        </authorList>
    </citation>
    <scope>IDENTIFICATION</scope>
    <source>
        <strain evidence="3">cv. Jemalong A17</strain>
    </source>
</reference>
<reference evidence="2 4" key="1">
    <citation type="journal article" date="2011" name="Nature">
        <title>The Medicago genome provides insight into the evolution of rhizobial symbioses.</title>
        <authorList>
            <person name="Young N.D."/>
            <person name="Debelle F."/>
            <person name="Oldroyd G.E."/>
            <person name="Geurts R."/>
            <person name="Cannon S.B."/>
            <person name="Udvardi M.K."/>
            <person name="Benedito V.A."/>
            <person name="Mayer K.F."/>
            <person name="Gouzy J."/>
            <person name="Schoof H."/>
            <person name="Van de Peer Y."/>
            <person name="Proost S."/>
            <person name="Cook D.R."/>
            <person name="Meyers B.C."/>
            <person name="Spannagl M."/>
            <person name="Cheung F."/>
            <person name="De Mita S."/>
            <person name="Krishnakumar V."/>
            <person name="Gundlach H."/>
            <person name="Zhou S."/>
            <person name="Mudge J."/>
            <person name="Bharti A.K."/>
            <person name="Murray J.D."/>
            <person name="Naoumkina M.A."/>
            <person name="Rosen B."/>
            <person name="Silverstein K.A."/>
            <person name="Tang H."/>
            <person name="Rombauts S."/>
            <person name="Zhao P.X."/>
            <person name="Zhou P."/>
            <person name="Barbe V."/>
            <person name="Bardou P."/>
            <person name="Bechner M."/>
            <person name="Bellec A."/>
            <person name="Berger A."/>
            <person name="Berges H."/>
            <person name="Bidwell S."/>
            <person name="Bisseling T."/>
            <person name="Choisne N."/>
            <person name="Couloux A."/>
            <person name="Denny R."/>
            <person name="Deshpande S."/>
            <person name="Dai X."/>
            <person name="Doyle J.J."/>
            <person name="Dudez A.M."/>
            <person name="Farmer A.D."/>
            <person name="Fouteau S."/>
            <person name="Franken C."/>
            <person name="Gibelin C."/>
            <person name="Gish J."/>
            <person name="Goldstein S."/>
            <person name="Gonzalez A.J."/>
            <person name="Green P.J."/>
            <person name="Hallab A."/>
            <person name="Hartog M."/>
            <person name="Hua A."/>
            <person name="Humphray S.J."/>
            <person name="Jeong D.H."/>
            <person name="Jing Y."/>
            <person name="Jocker A."/>
            <person name="Kenton S.M."/>
            <person name="Kim D.J."/>
            <person name="Klee K."/>
            <person name="Lai H."/>
            <person name="Lang C."/>
            <person name="Lin S."/>
            <person name="Macmil S.L."/>
            <person name="Magdelenat G."/>
            <person name="Matthews L."/>
            <person name="McCorrison J."/>
            <person name="Monaghan E.L."/>
            <person name="Mun J.H."/>
            <person name="Najar F.Z."/>
            <person name="Nicholson C."/>
            <person name="Noirot C."/>
            <person name="O'Bleness M."/>
            <person name="Paule C.R."/>
            <person name="Poulain J."/>
            <person name="Prion F."/>
            <person name="Qin B."/>
            <person name="Qu C."/>
            <person name="Retzel E.F."/>
            <person name="Riddle C."/>
            <person name="Sallet E."/>
            <person name="Samain S."/>
            <person name="Samson N."/>
            <person name="Sanders I."/>
            <person name="Saurat O."/>
            <person name="Scarpelli C."/>
            <person name="Schiex T."/>
            <person name="Segurens B."/>
            <person name="Severin A.J."/>
            <person name="Sherrier D.J."/>
            <person name="Shi R."/>
            <person name="Sims S."/>
            <person name="Singer S.R."/>
            <person name="Sinharoy S."/>
            <person name="Sterck L."/>
            <person name="Viollet A."/>
            <person name="Wang B.B."/>
            <person name="Wang K."/>
            <person name="Wang M."/>
            <person name="Wang X."/>
            <person name="Warfsmann J."/>
            <person name="Weissenbach J."/>
            <person name="White D.D."/>
            <person name="White J.D."/>
            <person name="Wiley G.B."/>
            <person name="Wincker P."/>
            <person name="Xing Y."/>
            <person name="Yang L."/>
            <person name="Yao Z."/>
            <person name="Ying F."/>
            <person name="Zhai J."/>
            <person name="Zhou L."/>
            <person name="Zuber A."/>
            <person name="Denarie J."/>
            <person name="Dixon R.A."/>
            <person name="May G.D."/>
            <person name="Schwartz D.C."/>
            <person name="Rogers J."/>
            <person name="Quetier F."/>
            <person name="Town C.D."/>
            <person name="Roe B.A."/>
        </authorList>
    </citation>
    <scope>NUCLEOTIDE SEQUENCE [LARGE SCALE GENOMIC DNA]</scope>
    <source>
        <strain evidence="2">A17</strain>
        <strain evidence="3 4">cv. Jemalong A17</strain>
    </source>
</reference>
<evidence type="ECO:0000256" key="1">
    <source>
        <dbReference type="SAM" id="Phobius"/>
    </source>
</evidence>
<keyword evidence="1" id="KW-1133">Transmembrane helix</keyword>
<proteinExistence type="predicted"/>
<keyword evidence="1" id="KW-0472">Membrane</keyword>
<evidence type="ECO:0000313" key="4">
    <source>
        <dbReference type="Proteomes" id="UP000002051"/>
    </source>
</evidence>
<evidence type="ECO:0000313" key="2">
    <source>
        <dbReference type="EMBL" id="AES98246.1"/>
    </source>
</evidence>
<organism evidence="2 4">
    <name type="scientific">Medicago truncatula</name>
    <name type="common">Barrel medic</name>
    <name type="synonym">Medicago tribuloides</name>
    <dbReference type="NCBI Taxonomy" id="3880"/>
    <lineage>
        <taxon>Eukaryota</taxon>
        <taxon>Viridiplantae</taxon>
        <taxon>Streptophyta</taxon>
        <taxon>Embryophyta</taxon>
        <taxon>Tracheophyta</taxon>
        <taxon>Spermatophyta</taxon>
        <taxon>Magnoliopsida</taxon>
        <taxon>eudicotyledons</taxon>
        <taxon>Gunneridae</taxon>
        <taxon>Pentapetalae</taxon>
        <taxon>rosids</taxon>
        <taxon>fabids</taxon>
        <taxon>Fabales</taxon>
        <taxon>Fabaceae</taxon>
        <taxon>Papilionoideae</taxon>
        <taxon>50 kb inversion clade</taxon>
        <taxon>NPAAA clade</taxon>
        <taxon>Hologalegina</taxon>
        <taxon>IRL clade</taxon>
        <taxon>Trifolieae</taxon>
        <taxon>Medicago</taxon>
    </lineage>
</organism>
<name>G7KBL1_MEDTR</name>
<dbReference type="HOGENOM" id="CLU_2281621_0_0_1"/>
<keyword evidence="1 2" id="KW-0812">Transmembrane</keyword>
<dbReference type="EnsemblPlants" id="AES98246">
    <property type="protein sequence ID" value="AES98246"/>
    <property type="gene ID" value="MTR_5g066170"/>
</dbReference>
<sequence>MTDREQLMNWKCEETLMKILMLSLLLLLLLLFLEFIVVEIEFEMFVVVVFDGNEEIVVVSVNGNRFMEKEIVDGNEEFVVIICCESMVSHVCFLNPIVDQES</sequence>
<evidence type="ECO:0000313" key="3">
    <source>
        <dbReference type="EnsemblPlants" id="AES98246"/>
    </source>
</evidence>
<reference evidence="2 4" key="2">
    <citation type="journal article" date="2014" name="BMC Genomics">
        <title>An improved genome release (version Mt4.0) for the model legume Medicago truncatula.</title>
        <authorList>
            <person name="Tang H."/>
            <person name="Krishnakumar V."/>
            <person name="Bidwell S."/>
            <person name="Rosen B."/>
            <person name="Chan A."/>
            <person name="Zhou S."/>
            <person name="Gentzbittel L."/>
            <person name="Childs K.L."/>
            <person name="Yandell M."/>
            <person name="Gundlach H."/>
            <person name="Mayer K.F."/>
            <person name="Schwartz D.C."/>
            <person name="Town C.D."/>
        </authorList>
    </citation>
    <scope>GENOME REANNOTATION</scope>
    <source>
        <strain evidence="3 4">cv. Jemalong A17</strain>
    </source>
</reference>
<dbReference type="AlphaFoldDB" id="G7KBL1"/>
<dbReference type="EMBL" id="CM001221">
    <property type="protein sequence ID" value="AES98246.1"/>
    <property type="molecule type" value="Genomic_DNA"/>
</dbReference>
<keyword evidence="4" id="KW-1185">Reference proteome</keyword>
<dbReference type="PaxDb" id="3880-AES98246"/>